<dbReference type="FunFam" id="3.90.550.10:FF:000044">
    <property type="entry name" value="Galactosylgalactosylxylosylprotein 3-beta-glucuronosyltransferase"/>
    <property type="match status" value="1"/>
</dbReference>
<reference evidence="17 18" key="1">
    <citation type="submission" date="2019-03" db="EMBL/GenBank/DDBJ databases">
        <title>An improved genome assembly of the fluke Schistosoma japonicum.</title>
        <authorList>
            <person name="Hu W."/>
            <person name="Luo F."/>
            <person name="Yin M."/>
            <person name="Mo X."/>
            <person name="Sun C."/>
            <person name="Wu Q."/>
            <person name="Zhu B."/>
            <person name="Xiang M."/>
            <person name="Wang J."/>
            <person name="Wang Y."/>
            <person name="Zhang T."/>
            <person name="Xu B."/>
            <person name="Zheng H."/>
            <person name="Feng Z."/>
        </authorList>
    </citation>
    <scope>NUCLEOTIDE SEQUENCE [LARGE SCALE GENOMIC DNA]</scope>
    <source>
        <strain evidence="17">HuSjv2</strain>
        <tissue evidence="17">Worms</tissue>
    </source>
</reference>
<dbReference type="AlphaFoldDB" id="A0A4Z2D030"/>
<keyword evidence="6 14" id="KW-0479">Metal-binding</keyword>
<comment type="catalytic activity">
    <reaction evidence="12 16">
        <text>3-O-(beta-D-galactosyl-(1-&gt;3)-beta-D-galactosyl-(1-&gt;4)-beta-D-xylosyl)-L-seryl-[protein] + UDP-alpha-D-glucuronate = 3-O-(beta-D-GlcA-(1-&gt;3)-beta-D-Gal-(1-&gt;3)-beta-D-Gal-(1-&gt;4)-beta-D-Xyl)-L-seryl-[protein] + UDP + H(+)</text>
        <dbReference type="Rhea" id="RHEA:24168"/>
        <dbReference type="Rhea" id="RHEA-COMP:12571"/>
        <dbReference type="Rhea" id="RHEA-COMP:12573"/>
        <dbReference type="ChEBI" id="CHEBI:15378"/>
        <dbReference type="ChEBI" id="CHEBI:58052"/>
        <dbReference type="ChEBI" id="CHEBI:58223"/>
        <dbReference type="ChEBI" id="CHEBI:132090"/>
        <dbReference type="ChEBI" id="CHEBI:132093"/>
        <dbReference type="EC" id="2.4.1.135"/>
    </reaction>
</comment>
<evidence type="ECO:0000256" key="9">
    <source>
        <dbReference type="ARBA" id="ARBA00023136"/>
    </source>
</evidence>
<dbReference type="InterPro" id="IPR029044">
    <property type="entry name" value="Nucleotide-diphossugar_trans"/>
</dbReference>
<dbReference type="PANTHER" id="PTHR10896:SF65">
    <property type="entry name" value="GALACTOSYLGALACTOSYLXYLOSYLPROTEIN 3-BETA-GLUCURONOSYLTRANSFERASE 3"/>
    <property type="match status" value="1"/>
</dbReference>
<evidence type="ECO:0000256" key="3">
    <source>
        <dbReference type="ARBA" id="ARBA00012641"/>
    </source>
</evidence>
<keyword evidence="11 14" id="KW-0464">Manganese</keyword>
<keyword evidence="18" id="KW-1185">Reference proteome</keyword>
<evidence type="ECO:0000256" key="14">
    <source>
        <dbReference type="PIRSR" id="PIRSR605027-3"/>
    </source>
</evidence>
<keyword evidence="4 16" id="KW-0808">Transferase</keyword>
<comment type="cofactor">
    <cofactor evidence="14 16">
        <name>Mn(2+)</name>
        <dbReference type="ChEBI" id="CHEBI:29035"/>
    </cofactor>
</comment>
<dbReference type="SUPFAM" id="SSF53448">
    <property type="entry name" value="Nucleotide-diphospho-sugar transferases"/>
    <property type="match status" value="1"/>
</dbReference>
<dbReference type="CDD" id="cd00218">
    <property type="entry name" value="GlcAT-I"/>
    <property type="match status" value="1"/>
</dbReference>
<dbReference type="InterPro" id="IPR005027">
    <property type="entry name" value="Glyco_trans_43"/>
</dbReference>
<dbReference type="STRING" id="6182.A0A4Z2D030"/>
<evidence type="ECO:0000256" key="15">
    <source>
        <dbReference type="PIRSR" id="PIRSR605027-4"/>
    </source>
</evidence>
<keyword evidence="10" id="KW-0325">Glycoprotein</keyword>
<dbReference type="GO" id="GO:0015018">
    <property type="term" value="F:galactosylgalactosylxylosylprotein 3-beta-glucuronosyltransferase activity"/>
    <property type="evidence" value="ECO:0007669"/>
    <property type="project" value="UniProtKB-UniRule"/>
</dbReference>
<proteinExistence type="inferred from homology"/>
<dbReference type="Gene3D" id="3.90.550.10">
    <property type="entry name" value="Spore Coat Polysaccharide Biosynthesis Protein SpsA, Chain A"/>
    <property type="match status" value="1"/>
</dbReference>
<keyword evidence="7 16" id="KW-0735">Signal-anchor</keyword>
<evidence type="ECO:0000256" key="11">
    <source>
        <dbReference type="ARBA" id="ARBA00023211"/>
    </source>
</evidence>
<evidence type="ECO:0000313" key="17">
    <source>
        <dbReference type="EMBL" id="TNN09843.1"/>
    </source>
</evidence>
<accession>A0A4Z2D030</accession>
<evidence type="ECO:0000256" key="6">
    <source>
        <dbReference type="ARBA" id="ARBA00022723"/>
    </source>
</evidence>
<sequence length="321" mass="37223">MACNERIAWIRLVQTGSTVWQLVRAIWTSLRCRAAVFVCIFLITVYLYIIGNQNKAHFNGYADRPVLYIITATYQRYVQRAELTRMCNTLNNLKDILWIIVEDSTEPTWVVSNILNNCGVPFIHLNIPTPSSEKPKANEPFWFRPKGILQRNLGLQWLRQNLILGRNKGVLYIADDDNSYNLRIFEEMRSTKRVSTWPVGFAGELPWEGCVTSRNRSHIVSMWSAYKPERPFPIDMAGFAVNIDLILKHKHAGFDYRRSRGMQESQFLLDLGLKSWKELEPLADGCRKILVWHTRTSEPLLTLWNKLESQGVIPPSIDDWP</sequence>
<evidence type="ECO:0000256" key="1">
    <source>
        <dbReference type="ARBA" id="ARBA00004606"/>
    </source>
</evidence>
<dbReference type="EMBL" id="SKCS01000387">
    <property type="protein sequence ID" value="TNN09843.1"/>
    <property type="molecule type" value="Genomic_DNA"/>
</dbReference>
<organism evidence="17 18">
    <name type="scientific">Schistosoma japonicum</name>
    <name type="common">Blood fluke</name>
    <dbReference type="NCBI Taxonomy" id="6182"/>
    <lineage>
        <taxon>Eukaryota</taxon>
        <taxon>Metazoa</taxon>
        <taxon>Spiralia</taxon>
        <taxon>Lophotrochozoa</taxon>
        <taxon>Platyhelminthes</taxon>
        <taxon>Trematoda</taxon>
        <taxon>Digenea</taxon>
        <taxon>Strigeidida</taxon>
        <taxon>Schistosomatoidea</taxon>
        <taxon>Schistosomatidae</taxon>
        <taxon>Schistosoma</taxon>
    </lineage>
</organism>
<dbReference type="GO" id="GO:0005975">
    <property type="term" value="P:carbohydrate metabolic process"/>
    <property type="evidence" value="ECO:0007669"/>
    <property type="project" value="TreeGrafter"/>
</dbReference>
<keyword evidence="9 16" id="KW-0472">Membrane</keyword>
<dbReference type="GO" id="GO:0046872">
    <property type="term" value="F:metal ion binding"/>
    <property type="evidence" value="ECO:0007669"/>
    <property type="project" value="UniProtKB-KW"/>
</dbReference>
<evidence type="ECO:0000256" key="16">
    <source>
        <dbReference type="RuleBase" id="RU363127"/>
    </source>
</evidence>
<dbReference type="Pfam" id="PF03360">
    <property type="entry name" value="Glyco_transf_43"/>
    <property type="match status" value="1"/>
</dbReference>
<keyword evidence="5 16" id="KW-0812">Transmembrane</keyword>
<evidence type="ECO:0000256" key="4">
    <source>
        <dbReference type="ARBA" id="ARBA00022679"/>
    </source>
</evidence>
<evidence type="ECO:0000256" key="7">
    <source>
        <dbReference type="ARBA" id="ARBA00022968"/>
    </source>
</evidence>
<feature type="site" description="Interaction with galactose moiety of substrate glycoprotein" evidence="15">
    <location>
        <position position="208"/>
    </location>
</feature>
<evidence type="ECO:0000313" key="18">
    <source>
        <dbReference type="Proteomes" id="UP000311919"/>
    </source>
</evidence>
<feature type="active site" description="Proton donor/acceptor" evidence="13">
    <location>
        <position position="264"/>
    </location>
</feature>
<dbReference type="UniPathway" id="UPA00378"/>
<dbReference type="EC" id="2.4.1.135" evidence="3 16"/>
<comment type="pathway">
    <text evidence="16">Protein modification; protein glycosylation.</text>
</comment>
<keyword evidence="16" id="KW-0333">Golgi apparatus</keyword>
<comment type="similarity">
    <text evidence="2 16">Belongs to the glycosyltransferase 43 family.</text>
</comment>
<evidence type="ECO:0000256" key="8">
    <source>
        <dbReference type="ARBA" id="ARBA00022989"/>
    </source>
</evidence>
<evidence type="ECO:0000256" key="10">
    <source>
        <dbReference type="ARBA" id="ARBA00023180"/>
    </source>
</evidence>
<feature type="transmembrane region" description="Helical" evidence="16">
    <location>
        <begin position="34"/>
        <end position="51"/>
    </location>
</feature>
<comment type="caution">
    <text evidence="17">The sequence shown here is derived from an EMBL/GenBank/DDBJ whole genome shotgun (WGS) entry which is preliminary data.</text>
</comment>
<dbReference type="PANTHER" id="PTHR10896">
    <property type="entry name" value="GALACTOSYLGALACTOSYLXYLOSYLPROTEIN 3-BETA-GLUCURONOSYLTRANSFERASE BETA-1,3-GLUCURONYLTRANSFERASE"/>
    <property type="match status" value="1"/>
</dbReference>
<gene>
    <name evidence="17" type="ORF">EWB00_005932</name>
</gene>
<name>A0A4Z2D030_SCHJA</name>
<evidence type="ECO:0000256" key="13">
    <source>
        <dbReference type="PIRSR" id="PIRSR605027-1"/>
    </source>
</evidence>
<keyword evidence="8 16" id="KW-1133">Transmembrane helix</keyword>
<evidence type="ECO:0000256" key="12">
    <source>
        <dbReference type="ARBA" id="ARBA00047979"/>
    </source>
</evidence>
<protein>
    <recommendedName>
        <fullName evidence="3 16">Galactosylgalactosylxylosylprotein 3-beta-glucuronosyltransferase</fullName>
        <ecNumber evidence="3 16">2.4.1.135</ecNumber>
    </recommendedName>
</protein>
<dbReference type="OrthoDB" id="675023at2759"/>
<dbReference type="Proteomes" id="UP000311919">
    <property type="component" value="Unassembled WGS sequence"/>
</dbReference>
<evidence type="ECO:0000256" key="5">
    <source>
        <dbReference type="ARBA" id="ARBA00022692"/>
    </source>
</evidence>
<feature type="binding site" evidence="14">
    <location>
        <position position="177"/>
    </location>
    <ligand>
        <name>Mn(2+)</name>
        <dbReference type="ChEBI" id="CHEBI:29035"/>
    </ligand>
</feature>
<comment type="subcellular location">
    <subcellularLocation>
        <location evidence="16">Golgi apparatus membrane</location>
        <topology evidence="16">Single-pass type II membrane protein</topology>
    </subcellularLocation>
    <subcellularLocation>
        <location evidence="1">Membrane</location>
        <topology evidence="1">Single-pass type II membrane protein</topology>
    </subcellularLocation>
</comment>
<dbReference type="GO" id="GO:0000139">
    <property type="term" value="C:Golgi membrane"/>
    <property type="evidence" value="ECO:0007669"/>
    <property type="project" value="UniProtKB-SubCell"/>
</dbReference>
<dbReference type="GO" id="GO:0050650">
    <property type="term" value="P:chondroitin sulfate proteoglycan biosynthetic process"/>
    <property type="evidence" value="ECO:0007669"/>
    <property type="project" value="TreeGrafter"/>
</dbReference>
<evidence type="ECO:0000256" key="2">
    <source>
        <dbReference type="ARBA" id="ARBA00007706"/>
    </source>
</evidence>